<name>F4KZF3_HALH1</name>
<keyword evidence="3" id="KW-1185">Reference proteome</keyword>
<dbReference type="InterPro" id="IPR037401">
    <property type="entry name" value="SnoaL-like"/>
</dbReference>
<dbReference type="InterPro" id="IPR032710">
    <property type="entry name" value="NTF2-like_dom_sf"/>
</dbReference>
<dbReference type="STRING" id="760192.Halhy_0538"/>
<accession>F4KZF3</accession>
<feature type="domain" description="SnoaL-like" evidence="1">
    <location>
        <begin position="3"/>
        <end position="126"/>
    </location>
</feature>
<dbReference type="RefSeq" id="WP_013763012.1">
    <property type="nucleotide sequence ID" value="NC_015510.1"/>
</dbReference>
<dbReference type="SUPFAM" id="SSF54427">
    <property type="entry name" value="NTF2-like"/>
    <property type="match status" value="1"/>
</dbReference>
<dbReference type="Proteomes" id="UP000008461">
    <property type="component" value="Chromosome"/>
</dbReference>
<evidence type="ECO:0000313" key="2">
    <source>
        <dbReference type="EMBL" id="AEE48448.1"/>
    </source>
</evidence>
<protein>
    <recommendedName>
        <fullName evidence="1">SnoaL-like domain-containing protein</fullName>
    </recommendedName>
</protein>
<dbReference type="eggNOG" id="COG4319">
    <property type="taxonomic scope" value="Bacteria"/>
</dbReference>
<evidence type="ECO:0000313" key="3">
    <source>
        <dbReference type="Proteomes" id="UP000008461"/>
    </source>
</evidence>
<reference key="2">
    <citation type="submission" date="2011-04" db="EMBL/GenBank/DDBJ databases">
        <title>Complete sequence of chromosome of Haliscomenobacter hydrossis DSM 1100.</title>
        <authorList>
            <consortium name="US DOE Joint Genome Institute (JGI-PGF)"/>
            <person name="Lucas S."/>
            <person name="Han J."/>
            <person name="Lapidus A."/>
            <person name="Bruce D."/>
            <person name="Goodwin L."/>
            <person name="Pitluck S."/>
            <person name="Peters L."/>
            <person name="Kyrpides N."/>
            <person name="Mavromatis K."/>
            <person name="Ivanova N."/>
            <person name="Ovchinnikova G."/>
            <person name="Pagani I."/>
            <person name="Daligault H."/>
            <person name="Detter J.C."/>
            <person name="Han C."/>
            <person name="Land M."/>
            <person name="Hauser L."/>
            <person name="Markowitz V."/>
            <person name="Cheng J.-F."/>
            <person name="Hugenholtz P."/>
            <person name="Woyke T."/>
            <person name="Wu D."/>
            <person name="Verbarg S."/>
            <person name="Frueling A."/>
            <person name="Brambilla E."/>
            <person name="Klenk H.-P."/>
            <person name="Eisen J.A."/>
        </authorList>
    </citation>
    <scope>NUCLEOTIDE SEQUENCE</scope>
    <source>
        <strain>DSM 1100</strain>
    </source>
</reference>
<dbReference type="OrthoDB" id="9812295at2"/>
<proteinExistence type="predicted"/>
<dbReference type="Gene3D" id="3.10.450.50">
    <property type="match status" value="1"/>
</dbReference>
<dbReference type="HOGENOM" id="CLU_132094_0_0_10"/>
<organism evidence="2 3">
    <name type="scientific">Haliscomenobacter hydrossis (strain ATCC 27775 / DSM 1100 / LMG 10767 / O)</name>
    <dbReference type="NCBI Taxonomy" id="760192"/>
    <lineage>
        <taxon>Bacteria</taxon>
        <taxon>Pseudomonadati</taxon>
        <taxon>Bacteroidota</taxon>
        <taxon>Saprospiria</taxon>
        <taxon>Saprospirales</taxon>
        <taxon>Haliscomenobacteraceae</taxon>
        <taxon>Haliscomenobacter</taxon>
    </lineage>
</organism>
<dbReference type="AlphaFoldDB" id="F4KZF3"/>
<dbReference type="EMBL" id="CP002691">
    <property type="protein sequence ID" value="AEE48448.1"/>
    <property type="molecule type" value="Genomic_DNA"/>
</dbReference>
<evidence type="ECO:0000259" key="1">
    <source>
        <dbReference type="Pfam" id="PF13474"/>
    </source>
</evidence>
<sequence>MEIEDFFKIYQNSAWHKDATAMINLYDEQALIFDMWDQGYLSNPSEWRKMITDWLGSLGEEKVKVEFEMVKIHQSGDVGFASALILFSAISSEGAVVRSMKNRITLGFSKFEDGWKVIHQHTSAPIGSDGLTAILDI</sequence>
<gene>
    <name evidence="2" type="ordered locus">Halhy_0538</name>
</gene>
<dbReference type="KEGG" id="hhy:Halhy_0538"/>
<dbReference type="Pfam" id="PF13474">
    <property type="entry name" value="SnoaL_3"/>
    <property type="match status" value="1"/>
</dbReference>
<reference evidence="2 3" key="1">
    <citation type="journal article" date="2011" name="Stand. Genomic Sci.">
        <title>Complete genome sequence of Haliscomenobacter hydrossis type strain (O).</title>
        <authorList>
            <consortium name="US DOE Joint Genome Institute (JGI-PGF)"/>
            <person name="Daligault H."/>
            <person name="Lapidus A."/>
            <person name="Zeytun A."/>
            <person name="Nolan M."/>
            <person name="Lucas S."/>
            <person name="Del Rio T.G."/>
            <person name="Tice H."/>
            <person name="Cheng J.F."/>
            <person name="Tapia R."/>
            <person name="Han C."/>
            <person name="Goodwin L."/>
            <person name="Pitluck S."/>
            <person name="Liolios K."/>
            <person name="Pagani I."/>
            <person name="Ivanova N."/>
            <person name="Huntemann M."/>
            <person name="Mavromatis K."/>
            <person name="Mikhailova N."/>
            <person name="Pati A."/>
            <person name="Chen A."/>
            <person name="Palaniappan K."/>
            <person name="Land M."/>
            <person name="Hauser L."/>
            <person name="Brambilla E.M."/>
            <person name="Rohde M."/>
            <person name="Verbarg S."/>
            <person name="Goker M."/>
            <person name="Bristow J."/>
            <person name="Eisen J.A."/>
            <person name="Markowitz V."/>
            <person name="Hugenholtz P."/>
            <person name="Kyrpides N.C."/>
            <person name="Klenk H.P."/>
            <person name="Woyke T."/>
        </authorList>
    </citation>
    <scope>NUCLEOTIDE SEQUENCE [LARGE SCALE GENOMIC DNA]</scope>
    <source>
        <strain evidence="3">ATCC 27775 / DSM 1100 / LMG 10767 / O</strain>
    </source>
</reference>